<evidence type="ECO:0000313" key="3">
    <source>
        <dbReference type="Proteomes" id="UP000664034"/>
    </source>
</evidence>
<reference evidence="2" key="1">
    <citation type="submission" date="2021-03" db="EMBL/GenBank/DDBJ databases">
        <title>Fibrella sp. HMF5335 genome sequencing and assembly.</title>
        <authorList>
            <person name="Kang H."/>
            <person name="Kim H."/>
            <person name="Bae S."/>
            <person name="Joh K."/>
        </authorList>
    </citation>
    <scope>NUCLEOTIDE SEQUENCE</scope>
    <source>
        <strain evidence="2">HMF5335</strain>
    </source>
</reference>
<accession>A0A939GFZ7</accession>
<dbReference type="Pfam" id="PF18480">
    <property type="entry name" value="DUF5615"/>
    <property type="match status" value="1"/>
</dbReference>
<name>A0A939GFZ7_9BACT</name>
<sequence length="101" mass="11170">MALLLADENLPIPTVTVLQQHGYDILTLLDLGMAGLAIPDDEILTLGTSLNRCVVTQNRKDFIKLHKQHPITLAFLSAQSIVILRRWSIALLCALTKPTQL</sequence>
<proteinExistence type="predicted"/>
<organism evidence="2 3">
    <name type="scientific">Fibrella rubiginis</name>
    <dbReference type="NCBI Taxonomy" id="2817060"/>
    <lineage>
        <taxon>Bacteria</taxon>
        <taxon>Pseudomonadati</taxon>
        <taxon>Bacteroidota</taxon>
        <taxon>Cytophagia</taxon>
        <taxon>Cytophagales</taxon>
        <taxon>Spirosomataceae</taxon>
        <taxon>Fibrella</taxon>
    </lineage>
</organism>
<keyword evidence="3" id="KW-1185">Reference proteome</keyword>
<dbReference type="EMBL" id="JAFMYV010000006">
    <property type="protein sequence ID" value="MBO0937636.1"/>
    <property type="molecule type" value="Genomic_DNA"/>
</dbReference>
<dbReference type="InterPro" id="IPR041049">
    <property type="entry name" value="DUF5615"/>
</dbReference>
<dbReference type="RefSeq" id="WP_207365176.1">
    <property type="nucleotide sequence ID" value="NZ_JAFMYV010000006.1"/>
</dbReference>
<feature type="domain" description="DUF5615" evidence="1">
    <location>
        <begin position="4"/>
        <end position="70"/>
    </location>
</feature>
<evidence type="ECO:0000313" key="2">
    <source>
        <dbReference type="EMBL" id="MBO0937636.1"/>
    </source>
</evidence>
<comment type="caution">
    <text evidence="2">The sequence shown here is derived from an EMBL/GenBank/DDBJ whole genome shotgun (WGS) entry which is preliminary data.</text>
</comment>
<dbReference type="AlphaFoldDB" id="A0A939GFZ7"/>
<protein>
    <submittedName>
        <fullName evidence="2">DUF5615 family PIN-like protein</fullName>
    </submittedName>
</protein>
<gene>
    <name evidence="2" type="ORF">J2I47_13850</name>
</gene>
<evidence type="ECO:0000259" key="1">
    <source>
        <dbReference type="Pfam" id="PF18480"/>
    </source>
</evidence>
<dbReference type="Proteomes" id="UP000664034">
    <property type="component" value="Unassembled WGS sequence"/>
</dbReference>